<protein>
    <submittedName>
        <fullName evidence="1">Uncharacterized protein</fullName>
    </submittedName>
</protein>
<dbReference type="AlphaFoldDB" id="A0AAE3MDE2"/>
<comment type="caution">
    <text evidence="1">The sequence shown here is derived from an EMBL/GenBank/DDBJ whole genome shotgun (WGS) entry which is preliminary data.</text>
</comment>
<gene>
    <name evidence="1" type="ORF">OM074_08860</name>
</gene>
<organism evidence="1 2">
    <name type="scientific">Plebeiibacterium marinum</name>
    <dbReference type="NCBI Taxonomy" id="2992111"/>
    <lineage>
        <taxon>Bacteria</taxon>
        <taxon>Pseudomonadati</taxon>
        <taxon>Bacteroidota</taxon>
        <taxon>Bacteroidia</taxon>
        <taxon>Marinilabiliales</taxon>
        <taxon>Marinilabiliaceae</taxon>
        <taxon>Plebeiibacterium</taxon>
    </lineage>
</organism>
<accession>A0AAE3MDE2</accession>
<name>A0AAE3MDE2_9BACT</name>
<proteinExistence type="predicted"/>
<dbReference type="Proteomes" id="UP001207408">
    <property type="component" value="Unassembled WGS sequence"/>
</dbReference>
<keyword evidence="2" id="KW-1185">Reference proteome</keyword>
<evidence type="ECO:0000313" key="2">
    <source>
        <dbReference type="Proteomes" id="UP001207408"/>
    </source>
</evidence>
<reference evidence="1" key="1">
    <citation type="submission" date="2022-10" db="EMBL/GenBank/DDBJ databases">
        <authorList>
            <person name="Yu W.X."/>
        </authorList>
    </citation>
    <scope>NUCLEOTIDE SEQUENCE</scope>
    <source>
        <strain evidence="1">D04</strain>
    </source>
</reference>
<sequence>MPSFCWKIKALKSNGPIAQGMEVEVIKQNKTQQVDQRKMKFEMLLI</sequence>
<dbReference type="EMBL" id="JAPDPI010000015">
    <property type="protein sequence ID" value="MCW3805738.1"/>
    <property type="molecule type" value="Genomic_DNA"/>
</dbReference>
<dbReference type="RefSeq" id="WP_301199104.1">
    <property type="nucleotide sequence ID" value="NZ_JAPDPI010000015.1"/>
</dbReference>
<evidence type="ECO:0000313" key="1">
    <source>
        <dbReference type="EMBL" id="MCW3805738.1"/>
    </source>
</evidence>